<keyword evidence="4 9" id="KW-0812">Transmembrane</keyword>
<keyword evidence="3 9" id="KW-0813">Transport</keyword>
<comment type="subcellular location">
    <subcellularLocation>
        <location evidence="1">Membrane</location>
        <topology evidence="1">Multi-pass membrane protein</topology>
    </subcellularLocation>
</comment>
<feature type="transmembrane region" description="Helical" evidence="11">
    <location>
        <begin position="210"/>
        <end position="228"/>
    </location>
</feature>
<dbReference type="PROSITE" id="PS00221">
    <property type="entry name" value="MIP"/>
    <property type="match status" value="1"/>
</dbReference>
<evidence type="ECO:0000256" key="10">
    <source>
        <dbReference type="SAM" id="MobiDB-lite"/>
    </source>
</evidence>
<dbReference type="OrthoDB" id="3222at2759"/>
<reference evidence="12 13" key="1">
    <citation type="journal article" date="2018" name="Mol. Biol. Evol.">
        <title>Broad Genomic Sampling Reveals a Smut Pathogenic Ancestry of the Fungal Clade Ustilaginomycotina.</title>
        <authorList>
            <person name="Kijpornyongpan T."/>
            <person name="Mondo S.J."/>
            <person name="Barry K."/>
            <person name="Sandor L."/>
            <person name="Lee J."/>
            <person name="Lipzen A."/>
            <person name="Pangilinan J."/>
            <person name="LaButti K."/>
            <person name="Hainaut M."/>
            <person name="Henrissat B."/>
            <person name="Grigoriev I.V."/>
            <person name="Spatafora J.W."/>
            <person name="Aime M.C."/>
        </authorList>
    </citation>
    <scope>NUCLEOTIDE SEQUENCE [LARGE SCALE GENOMIC DNA]</scope>
    <source>
        <strain evidence="12 13">MCA 4186</strain>
    </source>
</reference>
<keyword evidence="7 11" id="KW-0472">Membrane</keyword>
<dbReference type="EMBL" id="KZ819287">
    <property type="protein sequence ID" value="PWN99694.1"/>
    <property type="molecule type" value="Genomic_DNA"/>
</dbReference>
<dbReference type="RefSeq" id="XP_025599973.1">
    <property type="nucleotide sequence ID" value="XM_025741789.1"/>
</dbReference>
<dbReference type="GeneID" id="37269333"/>
<comment type="similarity">
    <text evidence="2 9">Belongs to the MIP/aquaporin (TC 1.A.8) family.</text>
</comment>
<dbReference type="SUPFAM" id="SSF81338">
    <property type="entry name" value="Aquaporin-like"/>
    <property type="match status" value="1"/>
</dbReference>
<dbReference type="GO" id="GO:0015250">
    <property type="term" value="F:water channel activity"/>
    <property type="evidence" value="ECO:0007669"/>
    <property type="project" value="TreeGrafter"/>
</dbReference>
<organism evidence="12 13">
    <name type="scientific">Tilletiopsis washingtonensis</name>
    <dbReference type="NCBI Taxonomy" id="58919"/>
    <lineage>
        <taxon>Eukaryota</taxon>
        <taxon>Fungi</taxon>
        <taxon>Dikarya</taxon>
        <taxon>Basidiomycota</taxon>
        <taxon>Ustilaginomycotina</taxon>
        <taxon>Exobasidiomycetes</taxon>
        <taxon>Entylomatales</taxon>
        <taxon>Entylomatales incertae sedis</taxon>
        <taxon>Tilletiopsis</taxon>
    </lineage>
</organism>
<keyword evidence="5" id="KW-0677">Repeat</keyword>
<feature type="transmembrane region" description="Helical" evidence="11">
    <location>
        <begin position="80"/>
        <end position="102"/>
    </location>
</feature>
<dbReference type="GO" id="GO:0015254">
    <property type="term" value="F:glycerol channel activity"/>
    <property type="evidence" value="ECO:0007669"/>
    <property type="project" value="TreeGrafter"/>
</dbReference>
<evidence type="ECO:0000256" key="6">
    <source>
        <dbReference type="ARBA" id="ARBA00022989"/>
    </source>
</evidence>
<evidence type="ECO:0000256" key="4">
    <source>
        <dbReference type="ARBA" id="ARBA00022692"/>
    </source>
</evidence>
<dbReference type="AlphaFoldDB" id="A0A316ZF79"/>
<gene>
    <name evidence="12" type="ORF">FA09DRAFT_328484</name>
</gene>
<feature type="transmembrane region" description="Helical" evidence="11">
    <location>
        <begin position="123"/>
        <end position="142"/>
    </location>
</feature>
<feature type="region of interest" description="Disordered" evidence="10">
    <location>
        <begin position="289"/>
        <end position="317"/>
    </location>
</feature>
<evidence type="ECO:0000256" key="1">
    <source>
        <dbReference type="ARBA" id="ARBA00004141"/>
    </source>
</evidence>
<feature type="transmembrane region" description="Helical" evidence="11">
    <location>
        <begin position="174"/>
        <end position="198"/>
    </location>
</feature>
<dbReference type="Pfam" id="PF00230">
    <property type="entry name" value="MIP"/>
    <property type="match status" value="1"/>
</dbReference>
<dbReference type="PANTHER" id="PTHR43829">
    <property type="entry name" value="AQUAPORIN OR AQUAGLYCEROPORIN RELATED"/>
    <property type="match status" value="1"/>
</dbReference>
<evidence type="ECO:0000313" key="13">
    <source>
        <dbReference type="Proteomes" id="UP000245946"/>
    </source>
</evidence>
<dbReference type="NCBIfam" id="TIGR00861">
    <property type="entry name" value="MIP"/>
    <property type="match status" value="1"/>
</dbReference>
<comment type="catalytic activity">
    <reaction evidence="8">
        <text>H2O(in) = H2O(out)</text>
        <dbReference type="Rhea" id="RHEA:29667"/>
        <dbReference type="ChEBI" id="CHEBI:15377"/>
    </reaction>
</comment>
<dbReference type="PRINTS" id="PR00783">
    <property type="entry name" value="MINTRINSICP"/>
</dbReference>
<protein>
    <submittedName>
        <fullName evidence="12">Aquaporin-like protein</fullName>
    </submittedName>
</protein>
<dbReference type="InterPro" id="IPR022357">
    <property type="entry name" value="MIP_CS"/>
</dbReference>
<keyword evidence="13" id="KW-1185">Reference proteome</keyword>
<evidence type="ECO:0000256" key="3">
    <source>
        <dbReference type="ARBA" id="ARBA00022448"/>
    </source>
</evidence>
<evidence type="ECO:0000256" key="5">
    <source>
        <dbReference type="ARBA" id="ARBA00022737"/>
    </source>
</evidence>
<dbReference type="Gene3D" id="1.20.1080.10">
    <property type="entry name" value="Glycerol uptake facilitator protein"/>
    <property type="match status" value="1"/>
</dbReference>
<feature type="transmembrane region" description="Helical" evidence="11">
    <location>
        <begin position="262"/>
        <end position="285"/>
    </location>
</feature>
<dbReference type="PANTHER" id="PTHR43829:SF9">
    <property type="entry name" value="AQUAPORIN-9"/>
    <property type="match status" value="1"/>
</dbReference>
<proteinExistence type="inferred from homology"/>
<name>A0A316ZF79_9BASI</name>
<evidence type="ECO:0000256" key="11">
    <source>
        <dbReference type="SAM" id="Phobius"/>
    </source>
</evidence>
<dbReference type="Proteomes" id="UP000245946">
    <property type="component" value="Unassembled WGS sequence"/>
</dbReference>
<accession>A0A316ZF79</accession>
<dbReference type="STRING" id="58919.A0A316ZF79"/>
<evidence type="ECO:0000256" key="8">
    <source>
        <dbReference type="ARBA" id="ARBA00034651"/>
    </source>
</evidence>
<evidence type="ECO:0000313" key="12">
    <source>
        <dbReference type="EMBL" id="PWN99694.1"/>
    </source>
</evidence>
<evidence type="ECO:0000256" key="2">
    <source>
        <dbReference type="ARBA" id="ARBA00006175"/>
    </source>
</evidence>
<dbReference type="InterPro" id="IPR000425">
    <property type="entry name" value="MIP"/>
</dbReference>
<dbReference type="InterPro" id="IPR023271">
    <property type="entry name" value="Aquaporin-like"/>
</dbReference>
<feature type="compositionally biased region" description="Acidic residues" evidence="10">
    <location>
        <begin position="308"/>
        <end position="317"/>
    </location>
</feature>
<evidence type="ECO:0000256" key="9">
    <source>
        <dbReference type="RuleBase" id="RU000477"/>
    </source>
</evidence>
<dbReference type="InterPro" id="IPR050363">
    <property type="entry name" value="MIP/Aquaporin"/>
</dbReference>
<sequence>MPAAPVPASLPTPTHRARWAGYAGKQHRLWRARAALREELAEFAGTAMIIIFGVGVECEVELHMAVHSGPDAAKSLMSRFAWATGVAIGIWVAGGISGAHLNPTVTISLAMFRGFPMRKVGRYILAQILGACFGAFLIYANYHHSIERVEGGAQRTVYGPDATASLFFTFPQPYLPWTASFYSEFLASGVLLCAVFALSDSRNLAPPLGLMPLAMWMLLVGIGASLGINTGYAMNFARDTGPRIACWLLGYGNEVWTDHGYYFAWGPGIASVFGGLAGSAFYDLLISGPREDSPINRPRGRRAQGAADDSDEEQELA</sequence>
<dbReference type="GO" id="GO:0005886">
    <property type="term" value="C:plasma membrane"/>
    <property type="evidence" value="ECO:0007669"/>
    <property type="project" value="TreeGrafter"/>
</dbReference>
<keyword evidence="6 11" id="KW-1133">Transmembrane helix</keyword>
<evidence type="ECO:0000256" key="7">
    <source>
        <dbReference type="ARBA" id="ARBA00023136"/>
    </source>
</evidence>